<dbReference type="InterPro" id="IPR003959">
    <property type="entry name" value="ATPase_AAA_core"/>
</dbReference>
<dbReference type="FunFam" id="3.40.50.300:FF:000010">
    <property type="entry name" value="Chaperone clpB 1, putative"/>
    <property type="match status" value="1"/>
</dbReference>
<dbReference type="InterPro" id="IPR036628">
    <property type="entry name" value="Clp_N_dom_sf"/>
</dbReference>
<dbReference type="InterPro" id="IPR018368">
    <property type="entry name" value="ClpA/B_CS1"/>
</dbReference>
<dbReference type="AlphaFoldDB" id="A0A133ZWA9"/>
<dbReference type="GO" id="GO:0005524">
    <property type="term" value="F:ATP binding"/>
    <property type="evidence" value="ECO:0007669"/>
    <property type="project" value="UniProtKB-KW"/>
</dbReference>
<evidence type="ECO:0000256" key="2">
    <source>
        <dbReference type="ARBA" id="ARBA00022741"/>
    </source>
</evidence>
<dbReference type="InterPro" id="IPR001943">
    <property type="entry name" value="UVR_dom"/>
</dbReference>
<dbReference type="InterPro" id="IPR001270">
    <property type="entry name" value="ClpA/B"/>
</dbReference>
<evidence type="ECO:0000256" key="3">
    <source>
        <dbReference type="ARBA" id="ARBA00022840"/>
    </source>
</evidence>
<dbReference type="Pfam" id="PF17871">
    <property type="entry name" value="AAA_lid_9"/>
    <property type="match status" value="1"/>
</dbReference>
<dbReference type="InterPro" id="IPR041546">
    <property type="entry name" value="ClpA/ClpB_AAA_lid"/>
</dbReference>
<evidence type="ECO:0000256" key="1">
    <source>
        <dbReference type="ARBA" id="ARBA00022737"/>
    </source>
</evidence>
<organism evidence="8 9">
    <name type="scientific">Gemella haemolysans</name>
    <dbReference type="NCBI Taxonomy" id="1379"/>
    <lineage>
        <taxon>Bacteria</taxon>
        <taxon>Bacillati</taxon>
        <taxon>Bacillota</taxon>
        <taxon>Bacilli</taxon>
        <taxon>Bacillales</taxon>
        <taxon>Gemellaceae</taxon>
        <taxon>Gemella</taxon>
    </lineage>
</organism>
<dbReference type="Gene3D" id="3.40.50.300">
    <property type="entry name" value="P-loop containing nucleotide triphosphate hydrolases"/>
    <property type="match status" value="2"/>
</dbReference>
<evidence type="ECO:0000313" key="9">
    <source>
        <dbReference type="Proteomes" id="UP000070355"/>
    </source>
</evidence>
<dbReference type="PRINTS" id="PR00300">
    <property type="entry name" value="CLPPROTEASEA"/>
</dbReference>
<name>A0A133ZWA9_9BACL</name>
<dbReference type="Gene3D" id="4.10.860.10">
    <property type="entry name" value="UVR domain"/>
    <property type="match status" value="1"/>
</dbReference>
<dbReference type="Gene3D" id="1.10.1780.10">
    <property type="entry name" value="Clp, N-terminal domain"/>
    <property type="match status" value="1"/>
</dbReference>
<evidence type="ECO:0000259" key="7">
    <source>
        <dbReference type="PROSITE" id="PS51903"/>
    </source>
</evidence>
<dbReference type="PROSITE" id="PS51903">
    <property type="entry name" value="CLP_R"/>
    <property type="match status" value="1"/>
</dbReference>
<dbReference type="FunFam" id="3.40.50.300:FF:000025">
    <property type="entry name" value="ATP-dependent Clp protease subunit"/>
    <property type="match status" value="1"/>
</dbReference>
<dbReference type="InterPro" id="IPR027417">
    <property type="entry name" value="P-loop_NTPase"/>
</dbReference>
<dbReference type="CDD" id="cd19499">
    <property type="entry name" value="RecA-like_ClpB_Hsp104-like"/>
    <property type="match status" value="1"/>
</dbReference>
<keyword evidence="3" id="KW-0067">ATP-binding</keyword>
<dbReference type="SMART" id="SM01086">
    <property type="entry name" value="ClpB_D2-small"/>
    <property type="match status" value="1"/>
</dbReference>
<proteinExistence type="predicted"/>
<dbReference type="SUPFAM" id="SSF52540">
    <property type="entry name" value="P-loop containing nucleoside triphosphate hydrolases"/>
    <property type="match status" value="2"/>
</dbReference>
<comment type="caution">
    <text evidence="8">The sequence shown here is derived from an EMBL/GenBank/DDBJ whole genome shotgun (WGS) entry which is preliminary data.</text>
</comment>
<dbReference type="PROSITE" id="PS00870">
    <property type="entry name" value="CLPAB_1"/>
    <property type="match status" value="1"/>
</dbReference>
<dbReference type="Pfam" id="PF00004">
    <property type="entry name" value="AAA"/>
    <property type="match status" value="1"/>
</dbReference>
<dbReference type="GO" id="GO:0016887">
    <property type="term" value="F:ATP hydrolysis activity"/>
    <property type="evidence" value="ECO:0007669"/>
    <property type="project" value="InterPro"/>
</dbReference>
<sequence length="824" mass="92780">MYIRFNETALMVLTTAKEEANDFGVKAVGTEHLLLAMLSMQNTISCKMLNRHGVYYDDFRKSVVDFYEAELEGTDFYRNVLMKIDYTNGSVRTIENSQRYADDTSSFVVTSEHLLLSLLEEETGTAVRLLTDKLGVNVDVIVDELLDLVKKNLALVSKLYEGFKKIAGSDNSSAKTKTLNSLAKDLTKDAFNNKLDPVLARDKEITRMIEILNRRTKNNPVLIGEPGVGKTAIVEGLAERIVSQNVPSNLLGKRVMVLDMGTLLAGTKYRGEFEERLKNIISEIEDAGDIILFIDEIHTIIGAGGSEGSADASNILKPALSRGLIQCIGATTTEEYRKYFEKDAALERRFQPIKVEEPSTENSIKILEGLRHKYEEHHDVEILDEAIDSAVKLSTTYITDRCLPDKAIDLIDEACSKVKLRYYKSPEKLKEYEDELSRLNKEKDRAVINQEFEIAAKKRDEVNKIISKIEEFKISWQDSLSKDKIKITADHIAEVLAAWTGVPVTKLTETESERLLKLEEILHKRVIGQDEAVVSLAKAVRRARSGFKAPNRPIGSFIFLGPTGVGKTELAKSLSEALFSSEDNMIRIDMSEYMEPHSISRLVGAPPGYVGHEEAGQLSEQVRQKPYSVILFDEIEKAHPSIFNILLQVLDDGRLTDAAGRVVDFKNTIIIMTSNVGVSELNDQKFVGFGGSDSIKNDYKNVQNTMMEALKKQYRPEFLNRIDDIIVFKTLEKEELEKISELLIDGLSKRLEDRNITIKLTKKAMAKIVEDGSIKEYGARPLKRSIQKNIEDLLSEELLQNPELTGTINIDYKKDSFVVKKTKR</sequence>
<protein>
    <submittedName>
        <fullName evidence="8">Negative regulator of genetic competence ClpC/MecB</fullName>
    </submittedName>
</protein>
<dbReference type="GO" id="GO:0034605">
    <property type="term" value="P:cellular response to heat"/>
    <property type="evidence" value="ECO:0007669"/>
    <property type="project" value="TreeGrafter"/>
</dbReference>
<keyword evidence="4" id="KW-0143">Chaperone</keyword>
<gene>
    <name evidence="8" type="ORF">HMPREF3186_00985</name>
</gene>
<dbReference type="CDD" id="cd00009">
    <property type="entry name" value="AAA"/>
    <property type="match status" value="1"/>
</dbReference>
<evidence type="ECO:0000256" key="4">
    <source>
        <dbReference type="ARBA" id="ARBA00023186"/>
    </source>
</evidence>
<keyword evidence="1 5" id="KW-0677">Repeat</keyword>
<dbReference type="OrthoDB" id="9803641at2"/>
<evidence type="ECO:0000313" key="8">
    <source>
        <dbReference type="EMBL" id="KXB59716.1"/>
    </source>
</evidence>
<dbReference type="STRING" id="1379.HMPREF3186_00985"/>
<dbReference type="InterPro" id="IPR003593">
    <property type="entry name" value="AAA+_ATPase"/>
</dbReference>
<feature type="domain" description="UVR" evidence="6">
    <location>
        <begin position="433"/>
        <end position="468"/>
    </location>
</feature>
<dbReference type="Pfam" id="PF02861">
    <property type="entry name" value="Clp_N"/>
    <property type="match status" value="1"/>
</dbReference>
<dbReference type="GO" id="GO:0005737">
    <property type="term" value="C:cytoplasm"/>
    <property type="evidence" value="ECO:0007669"/>
    <property type="project" value="TreeGrafter"/>
</dbReference>
<dbReference type="PANTHER" id="PTHR11638:SF175">
    <property type="entry name" value="ATP-DEPENDENT CLP PROTEASE, ATP-BINDING SUBUNIT CLPC"/>
    <property type="match status" value="1"/>
</dbReference>
<dbReference type="Pfam" id="PF10431">
    <property type="entry name" value="ClpB_D2-small"/>
    <property type="match status" value="1"/>
</dbReference>
<dbReference type="EMBL" id="LSDC01000064">
    <property type="protein sequence ID" value="KXB59716.1"/>
    <property type="molecule type" value="Genomic_DNA"/>
</dbReference>
<feature type="domain" description="Clp R" evidence="7">
    <location>
        <begin position="2"/>
        <end position="151"/>
    </location>
</feature>
<dbReference type="SUPFAM" id="SSF81923">
    <property type="entry name" value="Double Clp-N motif"/>
    <property type="match status" value="1"/>
</dbReference>
<dbReference type="InterPro" id="IPR019489">
    <property type="entry name" value="Clp_ATPase_C"/>
</dbReference>
<accession>A0A133ZWA9</accession>
<dbReference type="SMART" id="SM00382">
    <property type="entry name" value="AAA"/>
    <property type="match status" value="2"/>
</dbReference>
<dbReference type="Pfam" id="PF07724">
    <property type="entry name" value="AAA_2"/>
    <property type="match status" value="1"/>
</dbReference>
<dbReference type="PATRIC" id="fig|1379.3.peg.970"/>
<dbReference type="Gene3D" id="1.10.8.60">
    <property type="match status" value="2"/>
</dbReference>
<keyword evidence="2" id="KW-0547">Nucleotide-binding</keyword>
<dbReference type="PROSITE" id="PS50151">
    <property type="entry name" value="UVR"/>
    <property type="match status" value="1"/>
</dbReference>
<dbReference type="InterPro" id="IPR050130">
    <property type="entry name" value="ClpA_ClpB"/>
</dbReference>
<dbReference type="PANTHER" id="PTHR11638">
    <property type="entry name" value="ATP-DEPENDENT CLP PROTEASE"/>
    <property type="match status" value="1"/>
</dbReference>
<dbReference type="InterPro" id="IPR004176">
    <property type="entry name" value="Clp_R_N"/>
</dbReference>
<reference evidence="9" key="1">
    <citation type="submission" date="2016-01" db="EMBL/GenBank/DDBJ databases">
        <authorList>
            <person name="Mitreva M."/>
            <person name="Pepin K.H."/>
            <person name="Mihindukulasuriya K.A."/>
            <person name="Fulton R."/>
            <person name="Fronick C."/>
            <person name="O'Laughlin M."/>
            <person name="Miner T."/>
            <person name="Herter B."/>
            <person name="Rosa B.A."/>
            <person name="Cordes M."/>
            <person name="Tomlinson C."/>
            <person name="Wollam A."/>
            <person name="Palsikar V.B."/>
            <person name="Mardis E.R."/>
            <person name="Wilson R.K."/>
        </authorList>
    </citation>
    <scope>NUCLEOTIDE SEQUENCE [LARGE SCALE GENOMIC DNA]</scope>
    <source>
        <strain evidence="9">DNF01167</strain>
    </source>
</reference>
<evidence type="ECO:0000256" key="5">
    <source>
        <dbReference type="PROSITE-ProRule" id="PRU01251"/>
    </source>
</evidence>
<dbReference type="Proteomes" id="UP000070355">
    <property type="component" value="Unassembled WGS sequence"/>
</dbReference>
<dbReference type="RefSeq" id="WP_060914153.1">
    <property type="nucleotide sequence ID" value="NZ_JAWFGB010000010.1"/>
</dbReference>
<evidence type="ECO:0000259" key="6">
    <source>
        <dbReference type="PROSITE" id="PS50151"/>
    </source>
</evidence>